<proteinExistence type="predicted"/>
<dbReference type="InterPro" id="IPR017871">
    <property type="entry name" value="ABC_transporter-like_CS"/>
</dbReference>
<dbReference type="EMBL" id="BMGZ01000001">
    <property type="protein sequence ID" value="GGH91938.1"/>
    <property type="molecule type" value="Genomic_DNA"/>
</dbReference>
<comment type="caution">
    <text evidence="10">The sequence shown here is derived from an EMBL/GenBank/DDBJ whole genome shotgun (WGS) entry which is preliminary data.</text>
</comment>
<feature type="domain" description="ABC transmembrane type-1" evidence="9">
    <location>
        <begin position="102"/>
        <end position="311"/>
    </location>
</feature>
<feature type="transmembrane region" description="Helical" evidence="7">
    <location>
        <begin position="34"/>
        <end position="53"/>
    </location>
</feature>
<keyword evidence="2 7" id="KW-0812">Transmembrane</keyword>
<feature type="transmembrane region" description="Helical" evidence="7">
    <location>
        <begin position="164"/>
        <end position="182"/>
    </location>
</feature>
<evidence type="ECO:0000256" key="1">
    <source>
        <dbReference type="ARBA" id="ARBA00004651"/>
    </source>
</evidence>
<dbReference type="SUPFAM" id="SSF52540">
    <property type="entry name" value="P-loop containing nucleoside triphosphate hydrolases"/>
    <property type="match status" value="1"/>
</dbReference>
<evidence type="ECO:0000256" key="3">
    <source>
        <dbReference type="ARBA" id="ARBA00022741"/>
    </source>
</evidence>
<dbReference type="EMBL" id="VCJR02000001">
    <property type="protein sequence ID" value="NHK26308.1"/>
    <property type="molecule type" value="Genomic_DNA"/>
</dbReference>
<dbReference type="PROSITE" id="PS50929">
    <property type="entry name" value="ABC_TM1F"/>
    <property type="match status" value="1"/>
</dbReference>
<evidence type="ECO:0000313" key="10">
    <source>
        <dbReference type="EMBL" id="GGH91938.1"/>
    </source>
</evidence>
<evidence type="ECO:0000259" key="8">
    <source>
        <dbReference type="PROSITE" id="PS50893"/>
    </source>
</evidence>
<feature type="transmembrane region" description="Helical" evidence="7">
    <location>
        <begin position="242"/>
        <end position="266"/>
    </location>
</feature>
<dbReference type="AlphaFoldDB" id="A0A8J3A1J4"/>
<evidence type="ECO:0000256" key="4">
    <source>
        <dbReference type="ARBA" id="ARBA00022840"/>
    </source>
</evidence>
<dbReference type="GO" id="GO:0016887">
    <property type="term" value="F:ATP hydrolysis activity"/>
    <property type="evidence" value="ECO:0007669"/>
    <property type="project" value="InterPro"/>
</dbReference>
<dbReference type="PANTHER" id="PTHR24221:SF590">
    <property type="entry name" value="COMPONENT LINKED WITH THE ASSEMBLY OF CYTOCHROME' TRANSPORT TRANSMEMBRANE ATP-BINDING PROTEIN ABC TRANSPORTER CYDD-RELATED"/>
    <property type="match status" value="1"/>
</dbReference>
<evidence type="ECO:0000313" key="12">
    <source>
        <dbReference type="Proteomes" id="UP000621856"/>
    </source>
</evidence>
<dbReference type="Gene3D" id="1.20.1560.10">
    <property type="entry name" value="ABC transporter type 1, transmembrane domain"/>
    <property type="match status" value="1"/>
</dbReference>
<dbReference type="InterPro" id="IPR027417">
    <property type="entry name" value="P-loop_NTPase"/>
</dbReference>
<feature type="domain" description="ABC transporter" evidence="8">
    <location>
        <begin position="338"/>
        <end position="528"/>
    </location>
</feature>
<dbReference type="InterPro" id="IPR011527">
    <property type="entry name" value="ABC1_TM_dom"/>
</dbReference>
<feature type="transmembrane region" description="Helical" evidence="7">
    <location>
        <begin position="141"/>
        <end position="158"/>
    </location>
</feature>
<evidence type="ECO:0000256" key="5">
    <source>
        <dbReference type="ARBA" id="ARBA00022989"/>
    </source>
</evidence>
<dbReference type="Proteomes" id="UP000621856">
    <property type="component" value="Unassembled WGS sequence"/>
</dbReference>
<keyword evidence="3" id="KW-0547">Nucleotide-binding</keyword>
<evidence type="ECO:0000313" key="11">
    <source>
        <dbReference type="EMBL" id="NHK26308.1"/>
    </source>
</evidence>
<dbReference type="GO" id="GO:0005886">
    <property type="term" value="C:plasma membrane"/>
    <property type="evidence" value="ECO:0007669"/>
    <property type="project" value="UniProtKB-SubCell"/>
</dbReference>
<dbReference type="Pfam" id="PF00664">
    <property type="entry name" value="ABC_membrane"/>
    <property type="match status" value="1"/>
</dbReference>
<evidence type="ECO:0000256" key="6">
    <source>
        <dbReference type="ARBA" id="ARBA00023136"/>
    </source>
</evidence>
<dbReference type="RefSeq" id="WP_155135615.1">
    <property type="nucleotide sequence ID" value="NZ_BMGZ01000001.1"/>
</dbReference>
<dbReference type="Pfam" id="PF00005">
    <property type="entry name" value="ABC_tran"/>
    <property type="match status" value="1"/>
</dbReference>
<gene>
    <name evidence="10" type="primary">strW</name>
    <name evidence="11" type="ORF">FF098_000130</name>
    <name evidence="10" type="ORF">GCM10011355_00260</name>
</gene>
<accession>A0A8J3A1J4</accession>
<dbReference type="SMART" id="SM00382">
    <property type="entry name" value="AAA"/>
    <property type="match status" value="1"/>
</dbReference>
<reference evidence="10" key="3">
    <citation type="submission" date="2020-09" db="EMBL/GenBank/DDBJ databases">
        <authorList>
            <person name="Sun Q."/>
            <person name="Zhou Y."/>
        </authorList>
    </citation>
    <scope>NUCLEOTIDE SEQUENCE</scope>
    <source>
        <strain evidence="10">CGMCC 1.14984</strain>
    </source>
</reference>
<feature type="transmembrane region" description="Helical" evidence="7">
    <location>
        <begin position="272"/>
        <end position="292"/>
    </location>
</feature>
<evidence type="ECO:0000313" key="13">
    <source>
        <dbReference type="Proteomes" id="UP000818603"/>
    </source>
</evidence>
<keyword evidence="6 7" id="KW-0472">Membrane</keyword>
<protein>
    <submittedName>
        <fullName evidence="11">ATP-binding cassette domain-containing protein</fullName>
    </submittedName>
    <submittedName>
        <fullName evidence="10">Thiol reductant ABC exporter subunit CydD</fullName>
    </submittedName>
</protein>
<dbReference type="Gene3D" id="3.40.50.300">
    <property type="entry name" value="P-loop containing nucleotide triphosphate hydrolases"/>
    <property type="match status" value="1"/>
</dbReference>
<organism evidence="10 12">
    <name type="scientific">Aquisalinus luteolus</name>
    <dbReference type="NCBI Taxonomy" id="1566827"/>
    <lineage>
        <taxon>Bacteria</taxon>
        <taxon>Pseudomonadati</taxon>
        <taxon>Pseudomonadota</taxon>
        <taxon>Alphaproteobacteria</taxon>
        <taxon>Parvularculales</taxon>
        <taxon>Parvularculaceae</taxon>
        <taxon>Aquisalinus</taxon>
    </lineage>
</organism>
<dbReference type="InterPro" id="IPR003439">
    <property type="entry name" value="ABC_transporter-like_ATP-bd"/>
</dbReference>
<dbReference type="GO" id="GO:0140359">
    <property type="term" value="F:ABC-type transporter activity"/>
    <property type="evidence" value="ECO:0007669"/>
    <property type="project" value="InterPro"/>
</dbReference>
<dbReference type="PROSITE" id="PS50893">
    <property type="entry name" value="ABC_TRANSPORTER_2"/>
    <property type="match status" value="1"/>
</dbReference>
<evidence type="ECO:0000256" key="7">
    <source>
        <dbReference type="SAM" id="Phobius"/>
    </source>
</evidence>
<keyword evidence="13" id="KW-1185">Reference proteome</keyword>
<dbReference type="InterPro" id="IPR003593">
    <property type="entry name" value="AAA+_ATPase"/>
</dbReference>
<dbReference type="Proteomes" id="UP000818603">
    <property type="component" value="Unassembled WGS sequence"/>
</dbReference>
<sequence>MKRKTTRETALERRLRGQAGAAARLSLLASSAGYALRISMLASLAVLIGSLVMDGKTGLWITVAALASTAGFLTLQFVAARSTRQAERDVAKQVAGIYRDFLQNRTPSTVHDYGTGDLISRISRHPSAIASGVITVKNARSLMAAGPLIAAAFIFFFSPLAAGLLIASLPVMIVFFILVGGLTKSRAERQEAALSRLSGMFGDRIRCLPTIAANHDIDGQAGMIGAALEDHRRVSMDVLKVAFLNSAVLDFFSSLSIAMLAIFFGLGHLGLVHIPGFSGLPLGSSLAVLMLAPEFFNPLRRYAELYHAAAEGKAALAALADIEETPLAEEMRTPAKGLHDPIGWRNLVLPHVGIIPDDTLPRAGLVIISGASGSGKTTLLQALAGIEPQTAGQVFLPEGAGSSSRQASRQAWSSSDVFLTAPMIDDLRRNRPALFLGDPRFIESGIEPETLSGGQRMRLSLAAALGSDAHILFIDEPTAKLDPACASRIRNTLKAEARHRLLVVASHDPALIAAADKVVSFDRRLKEVAS</sequence>
<dbReference type="InterPro" id="IPR039421">
    <property type="entry name" value="Type_1_exporter"/>
</dbReference>
<reference evidence="11 13" key="2">
    <citation type="submission" date="2020-02" db="EMBL/GenBank/DDBJ databases">
        <title>Genome sequence of Parvularcula flava strain NH6-79.</title>
        <authorList>
            <person name="Abdul Karim M.H."/>
            <person name="Lam M.Q."/>
            <person name="Chen S.J."/>
            <person name="Yahya A."/>
            <person name="Shahir S."/>
            <person name="Shamsir M.S."/>
            <person name="Chong C.S."/>
        </authorList>
    </citation>
    <scope>NUCLEOTIDE SEQUENCE [LARGE SCALE GENOMIC DNA]</scope>
    <source>
        <strain evidence="11 13">NH6-79</strain>
    </source>
</reference>
<dbReference type="InterPro" id="IPR036640">
    <property type="entry name" value="ABC1_TM_sf"/>
</dbReference>
<reference evidence="10" key="1">
    <citation type="journal article" date="2014" name="Int. J. Syst. Evol. Microbiol.">
        <title>Complete genome sequence of Corynebacterium casei LMG S-19264T (=DSM 44701T), isolated from a smear-ripened cheese.</title>
        <authorList>
            <consortium name="US DOE Joint Genome Institute (JGI-PGF)"/>
            <person name="Walter F."/>
            <person name="Albersmeier A."/>
            <person name="Kalinowski J."/>
            <person name="Ruckert C."/>
        </authorList>
    </citation>
    <scope>NUCLEOTIDE SEQUENCE</scope>
    <source>
        <strain evidence="10">CGMCC 1.14984</strain>
    </source>
</reference>
<dbReference type="SUPFAM" id="SSF90123">
    <property type="entry name" value="ABC transporter transmembrane region"/>
    <property type="match status" value="1"/>
</dbReference>
<keyword evidence="5 7" id="KW-1133">Transmembrane helix</keyword>
<dbReference type="PROSITE" id="PS00211">
    <property type="entry name" value="ABC_TRANSPORTER_1"/>
    <property type="match status" value="1"/>
</dbReference>
<dbReference type="GO" id="GO:0005524">
    <property type="term" value="F:ATP binding"/>
    <property type="evidence" value="ECO:0007669"/>
    <property type="project" value="UniProtKB-KW"/>
</dbReference>
<dbReference type="PANTHER" id="PTHR24221">
    <property type="entry name" value="ATP-BINDING CASSETTE SUB-FAMILY B"/>
    <property type="match status" value="1"/>
</dbReference>
<name>A0A8J3A1J4_9PROT</name>
<feature type="transmembrane region" description="Helical" evidence="7">
    <location>
        <begin position="59"/>
        <end position="79"/>
    </location>
</feature>
<comment type="subcellular location">
    <subcellularLocation>
        <location evidence="1">Cell membrane</location>
        <topology evidence="1">Multi-pass membrane protein</topology>
    </subcellularLocation>
</comment>
<keyword evidence="4 11" id="KW-0067">ATP-binding</keyword>
<evidence type="ECO:0000259" key="9">
    <source>
        <dbReference type="PROSITE" id="PS50929"/>
    </source>
</evidence>
<evidence type="ECO:0000256" key="2">
    <source>
        <dbReference type="ARBA" id="ARBA00022692"/>
    </source>
</evidence>